<feature type="transmembrane region" description="Helical" evidence="1">
    <location>
        <begin position="850"/>
        <end position="872"/>
    </location>
</feature>
<organism evidence="2 3">
    <name type="scientific">Caminicella sporogenes DSM 14501</name>
    <dbReference type="NCBI Taxonomy" id="1121266"/>
    <lineage>
        <taxon>Bacteria</taxon>
        <taxon>Bacillati</taxon>
        <taxon>Bacillota</taxon>
        <taxon>Clostridia</taxon>
        <taxon>Peptostreptococcales</taxon>
        <taxon>Caminicellaceae</taxon>
        <taxon>Caminicella</taxon>
    </lineage>
</organism>
<dbReference type="RefSeq" id="WP_072966680.1">
    <property type="nucleotide sequence ID" value="NZ_FRAJ01000009.1"/>
</dbReference>
<proteinExistence type="predicted"/>
<keyword evidence="1" id="KW-1133">Transmembrane helix</keyword>
<evidence type="ECO:0000313" key="3">
    <source>
        <dbReference type="Proteomes" id="UP000184082"/>
    </source>
</evidence>
<dbReference type="PANTHER" id="PTHR32063:SF18">
    <property type="entry name" value="CATION EFFLUX SYSTEM PROTEIN"/>
    <property type="match status" value="1"/>
</dbReference>
<dbReference type="InterPro" id="IPR001036">
    <property type="entry name" value="Acrflvin-R"/>
</dbReference>
<dbReference type="SUPFAM" id="SSF82714">
    <property type="entry name" value="Multidrug efflux transporter AcrB TolC docking domain, DN and DC subdomains"/>
    <property type="match status" value="2"/>
</dbReference>
<keyword evidence="1" id="KW-0472">Membrane</keyword>
<dbReference type="GO" id="GO:0042910">
    <property type="term" value="F:xenobiotic transmembrane transporter activity"/>
    <property type="evidence" value="ECO:0007669"/>
    <property type="project" value="TreeGrafter"/>
</dbReference>
<dbReference type="Proteomes" id="UP000184082">
    <property type="component" value="Unassembled WGS sequence"/>
</dbReference>
<feature type="transmembrane region" description="Helical" evidence="1">
    <location>
        <begin position="386"/>
        <end position="405"/>
    </location>
</feature>
<feature type="transmembrane region" description="Helical" evidence="1">
    <location>
        <begin position="879"/>
        <end position="899"/>
    </location>
</feature>
<dbReference type="PANTHER" id="PTHR32063">
    <property type="match status" value="1"/>
</dbReference>
<keyword evidence="1" id="KW-0812">Transmembrane</keyword>
<dbReference type="Gene3D" id="3.30.70.1440">
    <property type="entry name" value="Multidrug efflux transporter AcrB pore domain"/>
    <property type="match status" value="1"/>
</dbReference>
<feature type="transmembrane region" description="Helical" evidence="1">
    <location>
        <begin position="951"/>
        <end position="970"/>
    </location>
</feature>
<feature type="transmembrane region" description="Helical" evidence="1">
    <location>
        <begin position="426"/>
        <end position="445"/>
    </location>
</feature>
<keyword evidence="3" id="KW-1185">Reference proteome</keyword>
<dbReference type="GO" id="GO:0005886">
    <property type="term" value="C:plasma membrane"/>
    <property type="evidence" value="ECO:0007669"/>
    <property type="project" value="TreeGrafter"/>
</dbReference>
<feature type="transmembrane region" description="Helical" evidence="1">
    <location>
        <begin position="465"/>
        <end position="489"/>
    </location>
</feature>
<sequence length="1021" mass="112930">MNKLIKILIDKRKVTIFLAAIIAFLGAYSYYMLPRQESPDVAAPMAMIITPYPGASAKDVNDLVSKKIEDELYEIDGYDYSKSTSKEGLSIVFVAFENGTDSDKAMQDVRNAVIDAKSELPDGVMDSIINTDLVETAGIIISLSGENYTYEQLASFGEQFKDKLSDIDGISKFNVEGELDKEVKVEVDIKKLNQLGLSLEDLYKILKAQNIEIPSGDIETENGKIKVKTPGIYTSIDDIRNTIIGVSPETGVVSRLSDIADVYMGLEENVEKYKQDGKNAVLLTGYFKKSKNIVLVGKKVRRALDEVKANLPKDLIVEEVIYQPDDVSKSVNDFMINLVEGIIFVIIVVFLGMGLRNAIVVSTAIPLSILMTFGVMYLMGIYIHQISLTALIIALGVLVDNAIVISDTIQVKIDNGVEKLKAAFEGTSMSAVPIFTATLTTIAAFSPLLGIPGAPGDFLKAIPQVLIISIIAAYIVAMFITPAMSAVFFKKSNQKRKKESVIRKFFKNALRLGLKRRLLTTIGAFIILVFVIKVVMPMLPAEFFPYADKNVFYIEMETEVAGDMDATERLTDEVTELLSGEKEITGYTVSIGDGIPKFYVTIPPATPSQDYAQMVIKFNLGEGDNRRFKTNEDFAEYIQKKLDENISGGKCTVHLLQLALPGAKVVARVSGENIDRLIEVSEQIKDILRNIEGTKNVRDDMKDRTYQYEVRVDEDKAMNLGITKYDIQRQINIALYGAKPSVFRRNGNEYNILLKSNVKNIDELENLEIKSSVTGKKVPLKQFADIGLKSKLDAIKRYDRKQTITVEADTLPTGDPVFIENKLEEKLKTIDTSGVKITFDGEREKIRENFGIVGVLAVFAVFLIYVVLVVQFNSFVQPIVILVTIPLSLIGSILGLYIFNQPLSLTGFLGIIALIGLVVKNGILLIEYINDARKVGYEIDEACVDAVDKRFNAIILSAATTIMGLVPLALSGSDLFAPMAVSLMTGLLVSTFLTMVVIPVIYSLIENFILKFKNRRKALKA</sequence>
<dbReference type="Gene3D" id="3.30.70.1320">
    <property type="entry name" value="Multidrug efflux transporter AcrB pore domain like"/>
    <property type="match status" value="1"/>
</dbReference>
<dbReference type="PRINTS" id="PR00702">
    <property type="entry name" value="ACRIFLAVINRP"/>
</dbReference>
<dbReference type="STRING" id="1121266.SAMN02745883_01264"/>
<dbReference type="SUPFAM" id="SSF82866">
    <property type="entry name" value="Multidrug efflux transporter AcrB transmembrane domain"/>
    <property type="match status" value="2"/>
</dbReference>
<evidence type="ECO:0000313" key="2">
    <source>
        <dbReference type="EMBL" id="SHK10180.1"/>
    </source>
</evidence>
<protein>
    <submittedName>
        <fullName evidence="2">Multidrug efflux pump subunit AcrB</fullName>
    </submittedName>
</protein>
<dbReference type="SUPFAM" id="SSF82693">
    <property type="entry name" value="Multidrug efflux transporter AcrB pore domain, PN1, PN2, PC1 and PC2 subdomains"/>
    <property type="match status" value="2"/>
</dbReference>
<dbReference type="Gene3D" id="3.30.70.1430">
    <property type="entry name" value="Multidrug efflux transporter AcrB pore domain"/>
    <property type="match status" value="2"/>
</dbReference>
<dbReference type="Gene3D" id="1.20.1640.10">
    <property type="entry name" value="Multidrug efflux transporter AcrB transmembrane domain"/>
    <property type="match status" value="2"/>
</dbReference>
<accession>A0A1M6PQD0</accession>
<dbReference type="InterPro" id="IPR027463">
    <property type="entry name" value="AcrB_DN_DC_subdom"/>
</dbReference>
<feature type="transmembrane region" description="Helical" evidence="1">
    <location>
        <begin position="359"/>
        <end position="380"/>
    </location>
</feature>
<dbReference type="Pfam" id="PF00873">
    <property type="entry name" value="ACR_tran"/>
    <property type="match status" value="1"/>
</dbReference>
<feature type="transmembrane region" description="Helical" evidence="1">
    <location>
        <begin position="518"/>
        <end position="539"/>
    </location>
</feature>
<feature type="transmembrane region" description="Helical" evidence="1">
    <location>
        <begin position="334"/>
        <end position="352"/>
    </location>
</feature>
<reference evidence="2 3" key="1">
    <citation type="submission" date="2016-11" db="EMBL/GenBank/DDBJ databases">
        <authorList>
            <person name="Jaros S."/>
            <person name="Januszkiewicz K."/>
            <person name="Wedrychowicz H."/>
        </authorList>
    </citation>
    <scope>NUCLEOTIDE SEQUENCE [LARGE SCALE GENOMIC DNA]</scope>
    <source>
        <strain evidence="2 3">DSM 14501</strain>
    </source>
</reference>
<dbReference type="Gene3D" id="3.30.2090.10">
    <property type="entry name" value="Multidrug efflux transporter AcrB TolC docking domain, DN and DC subdomains"/>
    <property type="match status" value="2"/>
</dbReference>
<feature type="transmembrane region" description="Helical" evidence="1">
    <location>
        <begin position="905"/>
        <end position="930"/>
    </location>
</feature>
<dbReference type="AlphaFoldDB" id="A0A1M6PQD0"/>
<evidence type="ECO:0000256" key="1">
    <source>
        <dbReference type="SAM" id="Phobius"/>
    </source>
</evidence>
<name>A0A1M6PQD0_9FIRM</name>
<gene>
    <name evidence="2" type="ORF">SAMN02745883_01264</name>
</gene>
<dbReference type="EMBL" id="FRAJ01000009">
    <property type="protein sequence ID" value="SHK10180.1"/>
    <property type="molecule type" value="Genomic_DNA"/>
</dbReference>
<feature type="transmembrane region" description="Helical" evidence="1">
    <location>
        <begin position="976"/>
        <end position="1005"/>
    </location>
</feature>